<gene>
    <name evidence="1" type="ORF">Tco_0978644</name>
</gene>
<dbReference type="EMBL" id="BQNB010016500">
    <property type="protein sequence ID" value="GJT52487.1"/>
    <property type="molecule type" value="Genomic_DNA"/>
</dbReference>
<comment type="caution">
    <text evidence="1">The sequence shown here is derived from an EMBL/GenBank/DDBJ whole genome shotgun (WGS) entry which is preliminary data.</text>
</comment>
<proteinExistence type="predicted"/>
<reference evidence="1" key="2">
    <citation type="submission" date="2022-01" db="EMBL/GenBank/DDBJ databases">
        <authorList>
            <person name="Yamashiro T."/>
            <person name="Shiraishi A."/>
            <person name="Satake H."/>
            <person name="Nakayama K."/>
        </authorList>
    </citation>
    <scope>NUCLEOTIDE SEQUENCE</scope>
</reference>
<evidence type="ECO:0000313" key="2">
    <source>
        <dbReference type="Proteomes" id="UP001151760"/>
    </source>
</evidence>
<organism evidence="1 2">
    <name type="scientific">Tanacetum coccineum</name>
    <dbReference type="NCBI Taxonomy" id="301880"/>
    <lineage>
        <taxon>Eukaryota</taxon>
        <taxon>Viridiplantae</taxon>
        <taxon>Streptophyta</taxon>
        <taxon>Embryophyta</taxon>
        <taxon>Tracheophyta</taxon>
        <taxon>Spermatophyta</taxon>
        <taxon>Magnoliopsida</taxon>
        <taxon>eudicotyledons</taxon>
        <taxon>Gunneridae</taxon>
        <taxon>Pentapetalae</taxon>
        <taxon>asterids</taxon>
        <taxon>campanulids</taxon>
        <taxon>Asterales</taxon>
        <taxon>Asteraceae</taxon>
        <taxon>Asteroideae</taxon>
        <taxon>Anthemideae</taxon>
        <taxon>Anthemidinae</taxon>
        <taxon>Tanacetum</taxon>
    </lineage>
</organism>
<dbReference type="Proteomes" id="UP001151760">
    <property type="component" value="Unassembled WGS sequence"/>
</dbReference>
<reference evidence="1" key="1">
    <citation type="journal article" date="2022" name="Int. J. Mol. Sci.">
        <title>Draft Genome of Tanacetum Coccineum: Genomic Comparison of Closely Related Tanacetum-Family Plants.</title>
        <authorList>
            <person name="Yamashiro T."/>
            <person name="Shiraishi A."/>
            <person name="Nakayama K."/>
            <person name="Satake H."/>
        </authorList>
    </citation>
    <scope>NUCLEOTIDE SEQUENCE</scope>
</reference>
<protein>
    <submittedName>
        <fullName evidence="1">Uncharacterized protein</fullName>
    </submittedName>
</protein>
<keyword evidence="2" id="KW-1185">Reference proteome</keyword>
<name>A0ABQ5ENS1_9ASTR</name>
<sequence>MTNHWVFVKGNLGQGREKCKDSYVTATTALTTSDIAFFGTSGTELDPRQYQIRCSNVGHHVGIMLDECHLTTEDMSGMLLYSFVHPNGILNSVTP</sequence>
<evidence type="ECO:0000313" key="1">
    <source>
        <dbReference type="EMBL" id="GJT52487.1"/>
    </source>
</evidence>
<accession>A0ABQ5ENS1</accession>